<dbReference type="Proteomes" id="UP000610459">
    <property type="component" value="Unassembled WGS sequence"/>
</dbReference>
<evidence type="ECO:0000313" key="2">
    <source>
        <dbReference type="Proteomes" id="UP000610459"/>
    </source>
</evidence>
<dbReference type="EMBL" id="JACYNR010000001">
    <property type="protein sequence ID" value="MBD8124937.1"/>
    <property type="molecule type" value="Genomic_DNA"/>
</dbReference>
<keyword evidence="2" id="KW-1185">Reference proteome</keyword>
<reference evidence="1 2" key="1">
    <citation type="journal article" date="2020" name="FEMS Microbiol. Ecol.">
        <title>Temporal dynamics of bacterial communities during seed development and maturation.</title>
        <authorList>
            <person name="Chesneau G."/>
            <person name="Torres-Cortes G."/>
            <person name="Briand M."/>
            <person name="Darrasse A."/>
            <person name="Preveaux A."/>
            <person name="Marais C."/>
            <person name="Jacques M.A."/>
            <person name="Shade A."/>
            <person name="Barret M."/>
        </authorList>
    </citation>
    <scope>NUCLEOTIDE SEQUENCE [LARGE SCALE GENOMIC DNA]</scope>
    <source>
        <strain evidence="1 2">CFBP13709</strain>
    </source>
</reference>
<comment type="caution">
    <text evidence="1">The sequence shown here is derived from an EMBL/GenBank/DDBJ whole genome shotgun (WGS) entry which is preliminary data.</text>
</comment>
<organism evidence="1 2">
    <name type="scientific">Enterobacter agglomerans</name>
    <name type="common">Erwinia herbicola</name>
    <name type="synonym">Pantoea agglomerans</name>
    <dbReference type="NCBI Taxonomy" id="549"/>
    <lineage>
        <taxon>Bacteria</taxon>
        <taxon>Pseudomonadati</taxon>
        <taxon>Pseudomonadota</taxon>
        <taxon>Gammaproteobacteria</taxon>
        <taxon>Enterobacterales</taxon>
        <taxon>Erwiniaceae</taxon>
        <taxon>Pantoea</taxon>
        <taxon>Pantoea agglomerans group</taxon>
    </lineage>
</organism>
<sequence>MSGNQSVRYFTPETGAAMTCRTLNKLASHTGMSRAAFAKHFGQTVGITPIEYLTQWRMPLASNHLQNSDETISGVSAALGYESESAFRKAFKRVTGASPGKLTHSKKF</sequence>
<accession>A0ACC5PIR6</accession>
<proteinExistence type="predicted"/>
<protein>
    <submittedName>
        <fullName evidence="1">Helix-turn-helix transcriptional regulator</fullName>
    </submittedName>
</protein>
<gene>
    <name evidence="1" type="ORF">IFT41_02235</name>
</gene>
<evidence type="ECO:0000313" key="1">
    <source>
        <dbReference type="EMBL" id="MBD8124937.1"/>
    </source>
</evidence>
<name>A0ACC5PIR6_ENTAG</name>